<dbReference type="InterPro" id="IPR000014">
    <property type="entry name" value="PAS"/>
</dbReference>
<evidence type="ECO:0000256" key="10">
    <source>
        <dbReference type="ARBA" id="ARBA00022989"/>
    </source>
</evidence>
<dbReference type="SUPFAM" id="SSF55874">
    <property type="entry name" value="ATPase domain of HSP90 chaperone/DNA topoisomerase II/histidine kinase"/>
    <property type="match status" value="1"/>
</dbReference>
<dbReference type="SUPFAM" id="SSF55785">
    <property type="entry name" value="PYP-like sensor domain (PAS domain)"/>
    <property type="match status" value="1"/>
</dbReference>
<dbReference type="SUPFAM" id="SSF47384">
    <property type="entry name" value="Homodimeric domain of signal transducing histidine kinase"/>
    <property type="match status" value="1"/>
</dbReference>
<keyword evidence="5" id="KW-0808">Transferase</keyword>
<accession>A0A2T4DPF2</accession>
<evidence type="ECO:0000313" key="17">
    <source>
        <dbReference type="EMBL" id="PTB95685.1"/>
    </source>
</evidence>
<dbReference type="GO" id="GO:0000155">
    <property type="term" value="F:phosphorelay sensor kinase activity"/>
    <property type="evidence" value="ECO:0007669"/>
    <property type="project" value="InterPro"/>
</dbReference>
<evidence type="ECO:0000256" key="6">
    <source>
        <dbReference type="ARBA" id="ARBA00022692"/>
    </source>
</evidence>
<dbReference type="InterPro" id="IPR050351">
    <property type="entry name" value="BphY/WalK/GraS-like"/>
</dbReference>
<dbReference type="InterPro" id="IPR003594">
    <property type="entry name" value="HATPase_dom"/>
</dbReference>
<dbReference type="SMART" id="SM00388">
    <property type="entry name" value="HisKA"/>
    <property type="match status" value="1"/>
</dbReference>
<dbReference type="CDD" id="cd06225">
    <property type="entry name" value="HAMP"/>
    <property type="match status" value="1"/>
</dbReference>
<dbReference type="GO" id="GO:0016020">
    <property type="term" value="C:membrane"/>
    <property type="evidence" value="ECO:0007669"/>
    <property type="project" value="UniProtKB-SubCell"/>
</dbReference>
<evidence type="ECO:0000256" key="7">
    <source>
        <dbReference type="ARBA" id="ARBA00022741"/>
    </source>
</evidence>
<keyword evidence="7" id="KW-0547">Nucleotide-binding</keyword>
<dbReference type="CDD" id="cd00082">
    <property type="entry name" value="HisKA"/>
    <property type="match status" value="1"/>
</dbReference>
<evidence type="ECO:0000256" key="9">
    <source>
        <dbReference type="ARBA" id="ARBA00022840"/>
    </source>
</evidence>
<dbReference type="InterPro" id="IPR003661">
    <property type="entry name" value="HisK_dim/P_dom"/>
</dbReference>
<evidence type="ECO:0000313" key="18">
    <source>
        <dbReference type="Proteomes" id="UP000240608"/>
    </source>
</evidence>
<evidence type="ECO:0000259" key="14">
    <source>
        <dbReference type="PROSITE" id="PS50109"/>
    </source>
</evidence>
<evidence type="ECO:0000259" key="15">
    <source>
        <dbReference type="PROSITE" id="PS50112"/>
    </source>
</evidence>
<feature type="transmembrane region" description="Helical" evidence="13">
    <location>
        <begin position="65"/>
        <end position="91"/>
    </location>
</feature>
<keyword evidence="12 13" id="KW-0472">Membrane</keyword>
<evidence type="ECO:0000256" key="8">
    <source>
        <dbReference type="ARBA" id="ARBA00022777"/>
    </source>
</evidence>
<keyword evidence="8 17" id="KW-0418">Kinase</keyword>
<dbReference type="GO" id="GO:0006355">
    <property type="term" value="P:regulation of DNA-templated transcription"/>
    <property type="evidence" value="ECO:0007669"/>
    <property type="project" value="InterPro"/>
</dbReference>
<comment type="caution">
    <text evidence="17">The sequence shown here is derived from an EMBL/GenBank/DDBJ whole genome shotgun (WGS) entry which is preliminary data.</text>
</comment>
<dbReference type="GO" id="GO:0030295">
    <property type="term" value="F:protein kinase activator activity"/>
    <property type="evidence" value="ECO:0007669"/>
    <property type="project" value="TreeGrafter"/>
</dbReference>
<evidence type="ECO:0000256" key="11">
    <source>
        <dbReference type="ARBA" id="ARBA00023012"/>
    </source>
</evidence>
<evidence type="ECO:0000256" key="12">
    <source>
        <dbReference type="ARBA" id="ARBA00023136"/>
    </source>
</evidence>
<keyword evidence="11" id="KW-0902">Two-component regulatory system</keyword>
<dbReference type="Pfam" id="PF00512">
    <property type="entry name" value="HisKA"/>
    <property type="match status" value="1"/>
</dbReference>
<dbReference type="PANTHER" id="PTHR42878:SF7">
    <property type="entry name" value="SENSOR HISTIDINE KINASE GLRK"/>
    <property type="match status" value="1"/>
</dbReference>
<proteinExistence type="predicted"/>
<dbReference type="InterPro" id="IPR036890">
    <property type="entry name" value="HATPase_C_sf"/>
</dbReference>
<dbReference type="Gene3D" id="1.10.287.130">
    <property type="match status" value="1"/>
</dbReference>
<feature type="domain" description="HAMP" evidence="16">
    <location>
        <begin position="89"/>
        <end position="141"/>
    </location>
</feature>
<keyword evidence="6 13" id="KW-0812">Transmembrane</keyword>
<evidence type="ECO:0000256" key="2">
    <source>
        <dbReference type="ARBA" id="ARBA00004141"/>
    </source>
</evidence>
<dbReference type="SMART" id="SM00387">
    <property type="entry name" value="HATPase_c"/>
    <property type="match status" value="1"/>
</dbReference>
<dbReference type="InterPro" id="IPR013767">
    <property type="entry name" value="PAS_fold"/>
</dbReference>
<dbReference type="InterPro" id="IPR004358">
    <property type="entry name" value="Sig_transdc_His_kin-like_C"/>
</dbReference>
<dbReference type="InterPro" id="IPR035965">
    <property type="entry name" value="PAS-like_dom_sf"/>
</dbReference>
<feature type="domain" description="Histidine kinase" evidence="14">
    <location>
        <begin position="285"/>
        <end position="500"/>
    </location>
</feature>
<dbReference type="GO" id="GO:0000156">
    <property type="term" value="F:phosphorelay response regulator activity"/>
    <property type="evidence" value="ECO:0007669"/>
    <property type="project" value="TreeGrafter"/>
</dbReference>
<keyword evidence="9" id="KW-0067">ATP-binding</keyword>
<reference evidence="17 18" key="1">
    <citation type="submission" date="2018-03" db="EMBL/GenBank/DDBJ databases">
        <title>Cross-interface Injection: A General Nanoliter Liquid Handling Method Applied to Single Cells Genome Amplification Automated Nanoliter Liquid Handling Applied to Single Cell Multiple Displacement Amplification.</title>
        <authorList>
            <person name="Yun J."/>
            <person name="Xu P."/>
            <person name="Xu J."/>
            <person name="Dai X."/>
            <person name="Wang Y."/>
            <person name="Zheng X."/>
            <person name="Cao C."/>
            <person name="Yi Q."/>
            <person name="Zhu Y."/>
            <person name="Wang L."/>
            <person name="Dong Z."/>
            <person name="Huang Y."/>
            <person name="Huang L."/>
            <person name="Du W."/>
        </authorList>
    </citation>
    <scope>NUCLEOTIDE SEQUENCE [LARGE SCALE GENOMIC DNA]</scope>
    <source>
        <strain evidence="17 18">Z-D1-2</strain>
    </source>
</reference>
<dbReference type="InterPro" id="IPR036097">
    <property type="entry name" value="HisK_dim/P_sf"/>
</dbReference>
<dbReference type="InterPro" id="IPR005467">
    <property type="entry name" value="His_kinase_dom"/>
</dbReference>
<dbReference type="EC" id="2.7.13.3" evidence="3"/>
<evidence type="ECO:0000256" key="3">
    <source>
        <dbReference type="ARBA" id="ARBA00012438"/>
    </source>
</evidence>
<dbReference type="GO" id="GO:0005524">
    <property type="term" value="F:ATP binding"/>
    <property type="evidence" value="ECO:0007669"/>
    <property type="project" value="UniProtKB-KW"/>
</dbReference>
<dbReference type="Gene3D" id="6.10.340.10">
    <property type="match status" value="1"/>
</dbReference>
<name>A0A2T4DPF2_9BACT</name>
<comment type="subcellular location">
    <subcellularLocation>
        <location evidence="2">Membrane</location>
        <topology evidence="2">Multi-pass membrane protein</topology>
    </subcellularLocation>
</comment>
<evidence type="ECO:0000256" key="4">
    <source>
        <dbReference type="ARBA" id="ARBA00022553"/>
    </source>
</evidence>
<dbReference type="GO" id="GO:0007234">
    <property type="term" value="P:osmosensory signaling via phosphorelay pathway"/>
    <property type="evidence" value="ECO:0007669"/>
    <property type="project" value="TreeGrafter"/>
</dbReference>
<gene>
    <name evidence="17" type="ORF">C9994_10695</name>
</gene>
<evidence type="ECO:0000256" key="13">
    <source>
        <dbReference type="SAM" id="Phobius"/>
    </source>
</evidence>
<feature type="domain" description="PAS" evidence="15">
    <location>
        <begin position="150"/>
        <end position="195"/>
    </location>
</feature>
<evidence type="ECO:0000259" key="16">
    <source>
        <dbReference type="PROSITE" id="PS50885"/>
    </source>
</evidence>
<dbReference type="CDD" id="cd00130">
    <property type="entry name" value="PAS"/>
    <property type="match status" value="1"/>
</dbReference>
<dbReference type="EMBL" id="PYVU01000094">
    <property type="protein sequence ID" value="PTB95685.1"/>
    <property type="molecule type" value="Genomic_DNA"/>
</dbReference>
<sequence>MQSSRELNSSIGRLTTLFQKERIPEPGTILGIISQIKDYTYSIYFMNEDSMLRKNKNAQETADQIMLFMAIFSLSATLISLFFIYGLPIYISKPLETIEKSITEIAKGNYNVKIPITTKDEYGQIASSFNVMTAKLNEFEKSNLSKLLTEQKRMNALINQLDEVIIGLDEDKRIIFINEHGLKVLGLKRKMVLGKYAQELASKNELFNDLIKELMIPFLPDEEKVFKPIKIVEHGKEKLFSKNVVDIHEKPTGEERTKLRGHVIILSDITAYEEKDKQKTHFISTLSHELKTPVAAINMSANLLKNTKTGNMNEEQLDLLQTIDNNNERIKRTINEILDISKIESGTIDVYKEPYDTENLIDTAIDGVALFVKDKDLKIKKDIKGLHSLINVDAHKLVWILNNFLTNAIRYAPLGSEIKVSAEMNNGYVKISVADRGKGIEFKDQQKLFKKFTQLEQRKEGTGLGLAISKEFIEAMGGKIGLKSEVGTGSTFWVECPIAR</sequence>
<dbReference type="AlphaFoldDB" id="A0A2T4DPF2"/>
<organism evidence="17 18">
    <name type="scientific">Marivirga lumbricoides</name>
    <dbReference type="NCBI Taxonomy" id="1046115"/>
    <lineage>
        <taxon>Bacteria</taxon>
        <taxon>Pseudomonadati</taxon>
        <taxon>Bacteroidota</taxon>
        <taxon>Cytophagia</taxon>
        <taxon>Cytophagales</taxon>
        <taxon>Marivirgaceae</taxon>
        <taxon>Marivirga</taxon>
    </lineage>
</organism>
<dbReference type="Proteomes" id="UP000240608">
    <property type="component" value="Unassembled WGS sequence"/>
</dbReference>
<dbReference type="Pfam" id="PF02518">
    <property type="entry name" value="HATPase_c"/>
    <property type="match status" value="1"/>
</dbReference>
<dbReference type="Gene3D" id="3.30.450.20">
    <property type="entry name" value="PAS domain"/>
    <property type="match status" value="1"/>
</dbReference>
<dbReference type="SMART" id="SM00304">
    <property type="entry name" value="HAMP"/>
    <property type="match status" value="1"/>
</dbReference>
<keyword evidence="10 13" id="KW-1133">Transmembrane helix</keyword>
<dbReference type="Gene3D" id="3.30.565.10">
    <property type="entry name" value="Histidine kinase-like ATPase, C-terminal domain"/>
    <property type="match status" value="1"/>
</dbReference>
<dbReference type="PROSITE" id="PS50885">
    <property type="entry name" value="HAMP"/>
    <property type="match status" value="1"/>
</dbReference>
<dbReference type="PRINTS" id="PR00344">
    <property type="entry name" value="BCTRLSENSOR"/>
</dbReference>
<evidence type="ECO:0000256" key="5">
    <source>
        <dbReference type="ARBA" id="ARBA00022679"/>
    </source>
</evidence>
<comment type="catalytic activity">
    <reaction evidence="1">
        <text>ATP + protein L-histidine = ADP + protein N-phospho-L-histidine.</text>
        <dbReference type="EC" id="2.7.13.3"/>
    </reaction>
</comment>
<dbReference type="InterPro" id="IPR003660">
    <property type="entry name" value="HAMP_dom"/>
</dbReference>
<dbReference type="PANTHER" id="PTHR42878">
    <property type="entry name" value="TWO-COMPONENT HISTIDINE KINASE"/>
    <property type="match status" value="1"/>
</dbReference>
<dbReference type="PROSITE" id="PS50109">
    <property type="entry name" value="HIS_KIN"/>
    <property type="match status" value="1"/>
</dbReference>
<dbReference type="SUPFAM" id="SSF158472">
    <property type="entry name" value="HAMP domain-like"/>
    <property type="match status" value="1"/>
</dbReference>
<dbReference type="Pfam" id="PF00672">
    <property type="entry name" value="HAMP"/>
    <property type="match status" value="1"/>
</dbReference>
<dbReference type="PROSITE" id="PS50112">
    <property type="entry name" value="PAS"/>
    <property type="match status" value="1"/>
</dbReference>
<dbReference type="NCBIfam" id="TIGR00229">
    <property type="entry name" value="sensory_box"/>
    <property type="match status" value="1"/>
</dbReference>
<protein>
    <recommendedName>
        <fullName evidence="3">histidine kinase</fullName>
        <ecNumber evidence="3">2.7.13.3</ecNumber>
    </recommendedName>
</protein>
<dbReference type="Pfam" id="PF00989">
    <property type="entry name" value="PAS"/>
    <property type="match status" value="1"/>
</dbReference>
<evidence type="ECO:0000256" key="1">
    <source>
        <dbReference type="ARBA" id="ARBA00000085"/>
    </source>
</evidence>
<keyword evidence="4" id="KW-0597">Phosphoprotein</keyword>
<dbReference type="SMART" id="SM00091">
    <property type="entry name" value="PAS"/>
    <property type="match status" value="1"/>
</dbReference>